<keyword evidence="1" id="KW-0813">Transport</keyword>
<dbReference type="Pfam" id="PF00034">
    <property type="entry name" value="Cytochrom_C"/>
    <property type="match status" value="1"/>
</dbReference>
<feature type="domain" description="Cytochrome c" evidence="8">
    <location>
        <begin position="34"/>
        <end position="134"/>
    </location>
</feature>
<dbReference type="AlphaFoldDB" id="A0A031JRZ2"/>
<evidence type="ECO:0000313" key="9">
    <source>
        <dbReference type="EMBL" id="EZP80546.1"/>
    </source>
</evidence>
<keyword evidence="4" id="KW-0249">Electron transport</keyword>
<name>A0A031JRZ2_9SPHN</name>
<dbReference type="PROSITE" id="PS51007">
    <property type="entry name" value="CYTC"/>
    <property type="match status" value="1"/>
</dbReference>
<evidence type="ECO:0000256" key="1">
    <source>
        <dbReference type="ARBA" id="ARBA00022448"/>
    </source>
</evidence>
<proteinExistence type="predicted"/>
<evidence type="ECO:0000256" key="5">
    <source>
        <dbReference type="ARBA" id="ARBA00023004"/>
    </source>
</evidence>
<dbReference type="InterPro" id="IPR002327">
    <property type="entry name" value="Cyt_c_1A/1B"/>
</dbReference>
<keyword evidence="2 6" id="KW-0349">Heme</keyword>
<dbReference type="GO" id="GO:0009055">
    <property type="term" value="F:electron transfer activity"/>
    <property type="evidence" value="ECO:0007669"/>
    <property type="project" value="InterPro"/>
</dbReference>
<evidence type="ECO:0000256" key="6">
    <source>
        <dbReference type="PROSITE-ProRule" id="PRU00433"/>
    </source>
</evidence>
<dbReference type="Gene3D" id="1.10.760.10">
    <property type="entry name" value="Cytochrome c-like domain"/>
    <property type="match status" value="1"/>
</dbReference>
<dbReference type="SUPFAM" id="SSF46626">
    <property type="entry name" value="Cytochrome c"/>
    <property type="match status" value="1"/>
</dbReference>
<dbReference type="InterPro" id="IPR009056">
    <property type="entry name" value="Cyt_c-like_dom"/>
</dbReference>
<sequence length="135" mass="14255">MKALRGLAATLPLTGLAMTMSLFVAVAPASAQTANAQAGKRLFMRCQACHSTAAGQPNKVGPNLNGFIGKKAASRPGFRYSPALTKSSVKWDDKSLNAWLERPSKLVPGTTMAFPGIAKPEDRAALIAWLKTATK</sequence>
<reference evidence="9 10" key="1">
    <citation type="submission" date="2014-03" db="EMBL/GenBank/DDBJ databases">
        <title>Whole genome sequence of Novosphingobium resinovorum KF1.</title>
        <authorList>
            <person name="Gan H.M."/>
            <person name="Gan H.Y."/>
            <person name="Chew T.H."/>
            <person name="Savka M.A."/>
        </authorList>
    </citation>
    <scope>NUCLEOTIDE SEQUENCE [LARGE SCALE GENOMIC DNA]</scope>
    <source>
        <strain evidence="9 10">KF1</strain>
    </source>
</reference>
<dbReference type="PANTHER" id="PTHR11961">
    <property type="entry name" value="CYTOCHROME C"/>
    <property type="match status" value="1"/>
</dbReference>
<evidence type="ECO:0000256" key="3">
    <source>
        <dbReference type="ARBA" id="ARBA00022723"/>
    </source>
</evidence>
<evidence type="ECO:0000259" key="8">
    <source>
        <dbReference type="PROSITE" id="PS51007"/>
    </source>
</evidence>
<gene>
    <name evidence="9" type="ORF">BV97_03313</name>
</gene>
<comment type="caution">
    <text evidence="9">The sequence shown here is derived from an EMBL/GenBank/DDBJ whole genome shotgun (WGS) entry which is preliminary data.</text>
</comment>
<dbReference type="PRINTS" id="PR00604">
    <property type="entry name" value="CYTCHRMECIAB"/>
</dbReference>
<evidence type="ECO:0000313" key="10">
    <source>
        <dbReference type="Proteomes" id="UP000024329"/>
    </source>
</evidence>
<dbReference type="eggNOG" id="COG3474">
    <property type="taxonomic scope" value="Bacteria"/>
</dbReference>
<feature type="chain" id="PRO_5001551804" evidence="7">
    <location>
        <begin position="32"/>
        <end position="135"/>
    </location>
</feature>
<evidence type="ECO:0000256" key="4">
    <source>
        <dbReference type="ARBA" id="ARBA00022982"/>
    </source>
</evidence>
<evidence type="ECO:0000256" key="7">
    <source>
        <dbReference type="SAM" id="SignalP"/>
    </source>
</evidence>
<evidence type="ECO:0000256" key="2">
    <source>
        <dbReference type="ARBA" id="ARBA00022617"/>
    </source>
</evidence>
<dbReference type="GO" id="GO:0046872">
    <property type="term" value="F:metal ion binding"/>
    <property type="evidence" value="ECO:0007669"/>
    <property type="project" value="UniProtKB-KW"/>
</dbReference>
<dbReference type="EMBL" id="JFYZ01000016">
    <property type="protein sequence ID" value="EZP80546.1"/>
    <property type="molecule type" value="Genomic_DNA"/>
</dbReference>
<protein>
    <submittedName>
        <fullName evidence="9">Cytochrome c, class I</fullName>
    </submittedName>
</protein>
<keyword evidence="7" id="KW-0732">Signal</keyword>
<keyword evidence="3 6" id="KW-0479">Metal-binding</keyword>
<dbReference type="OrthoDB" id="9805828at2"/>
<dbReference type="RefSeq" id="WP_155986309.1">
    <property type="nucleotide sequence ID" value="NZ_CP017076.1"/>
</dbReference>
<organism evidence="9 10">
    <name type="scientific">Novosphingobium resinovorum</name>
    <dbReference type="NCBI Taxonomy" id="158500"/>
    <lineage>
        <taxon>Bacteria</taxon>
        <taxon>Pseudomonadati</taxon>
        <taxon>Pseudomonadota</taxon>
        <taxon>Alphaproteobacteria</taxon>
        <taxon>Sphingomonadales</taxon>
        <taxon>Sphingomonadaceae</taxon>
        <taxon>Novosphingobium</taxon>
    </lineage>
</organism>
<keyword evidence="5 6" id="KW-0408">Iron</keyword>
<dbReference type="GO" id="GO:0020037">
    <property type="term" value="F:heme binding"/>
    <property type="evidence" value="ECO:0007669"/>
    <property type="project" value="InterPro"/>
</dbReference>
<dbReference type="PATRIC" id="fig|158500.4.peg.3377"/>
<dbReference type="InterPro" id="IPR036909">
    <property type="entry name" value="Cyt_c-like_dom_sf"/>
</dbReference>
<accession>A0A031JRZ2</accession>
<feature type="signal peptide" evidence="7">
    <location>
        <begin position="1"/>
        <end position="31"/>
    </location>
</feature>
<dbReference type="Proteomes" id="UP000024329">
    <property type="component" value="Unassembled WGS sequence"/>
</dbReference>